<feature type="transmembrane region" description="Helical" evidence="1">
    <location>
        <begin position="21"/>
        <end position="41"/>
    </location>
</feature>
<keyword evidence="1" id="KW-0812">Transmembrane</keyword>
<keyword evidence="6" id="KW-1185">Reference proteome</keyword>
<accession>A0AAC8YFH9</accession>
<keyword evidence="1" id="KW-1003">Cell membrane</keyword>
<feature type="transmembrane region" description="Helical" evidence="1">
    <location>
        <begin position="220"/>
        <end position="237"/>
    </location>
</feature>
<evidence type="ECO:0000313" key="4">
    <source>
        <dbReference type="EMBL" id="AOZ47213.1"/>
    </source>
</evidence>
<comment type="similarity">
    <text evidence="1">Belongs to the SURF1 family.</text>
</comment>
<name>A0AAC8YFH9_9ACTN</name>
<evidence type="ECO:0000313" key="6">
    <source>
        <dbReference type="Proteomes" id="UP000178666"/>
    </source>
</evidence>
<reference evidence="4 6" key="1">
    <citation type="journal article" date="2016" name="Plant Dis.">
        <title>Improved production of propionic acid using genome shuffling.</title>
        <authorList>
            <person name="Luna-Flores C.H."/>
            <person name="Palfreyman R.W."/>
            <person name="Kromer J.O."/>
            <person name="Nielsen L.K."/>
            <person name="Marcellin E."/>
        </authorList>
    </citation>
    <scope>NUCLEOTIDE SEQUENCE [LARGE SCALE GENOMIC DNA]</scope>
    <source>
        <strain evidence="4 6">F3E8</strain>
    </source>
</reference>
<reference evidence="3 5" key="2">
    <citation type="submission" date="2016-02" db="EMBL/GenBank/DDBJ databases">
        <title>Complete Genome Sequence of Propionibacterium acidipropionici ATCC 55737.</title>
        <authorList>
            <person name="Luna Flores C.H."/>
            <person name="Nielsen L.K."/>
            <person name="Marcellin E."/>
        </authorList>
    </citation>
    <scope>NUCLEOTIDE SEQUENCE [LARGE SCALE GENOMIC DNA]</scope>
    <source>
        <strain evidence="3 5">ATCC 55737</strain>
    </source>
</reference>
<dbReference type="Proteomes" id="UP000178666">
    <property type="component" value="Chromosome"/>
</dbReference>
<keyword evidence="1" id="KW-1133">Transmembrane helix</keyword>
<evidence type="ECO:0000313" key="3">
    <source>
        <dbReference type="EMBL" id="AMS05746.1"/>
    </source>
</evidence>
<proteinExistence type="inferred from homology"/>
<dbReference type="EMBL" id="CP014352">
    <property type="protein sequence ID" value="AMS05746.1"/>
    <property type="molecule type" value="Genomic_DNA"/>
</dbReference>
<dbReference type="RefSeq" id="WP_062819773.1">
    <property type="nucleotide sequence ID" value="NZ_CP014352.1"/>
</dbReference>
<comment type="subcellular location">
    <subcellularLocation>
        <location evidence="1">Cell membrane</location>
        <topology evidence="1">Multi-pass membrane protein</topology>
    </subcellularLocation>
</comment>
<dbReference type="GO" id="GO:0005886">
    <property type="term" value="C:plasma membrane"/>
    <property type="evidence" value="ECO:0007669"/>
    <property type="project" value="UniProtKB-SubCell"/>
</dbReference>
<sequence length="261" mass="27429">MTEVPREDGGRSGRMGVRLKQVLIVLVGLVLAVVMTFLGLWQMSVFESQRAGTAQARVAQPVVSWSGDQARRGQAGDAYGRRVSVTGTYVASTQVLVGENWPLRVVTGLRMSSGETIPVVRGAVNQGERIAAVPKGTVKVTGVLLASDGQPSGPTTSRVAIPAKVEPALRLEVLAQDWPQPLVPGYLTVSSDAAKAAGMRGAELPLPETDGGERNRGYALQWWAFAAFALGMSIVFARSAGRKGRSGGEGGFRGRRSSGGS</sequence>
<dbReference type="EMBL" id="CP015970">
    <property type="protein sequence ID" value="AOZ47213.1"/>
    <property type="molecule type" value="Genomic_DNA"/>
</dbReference>
<keyword evidence="1" id="KW-0472">Membrane</keyword>
<feature type="compositionally biased region" description="Gly residues" evidence="2">
    <location>
        <begin position="247"/>
        <end position="261"/>
    </location>
</feature>
<dbReference type="CDD" id="cd06662">
    <property type="entry name" value="SURF1"/>
    <property type="match status" value="1"/>
</dbReference>
<gene>
    <name evidence="4" type="ORF">A8L58_11560</name>
    <name evidence="3" type="ORF">AXH35_10120</name>
</gene>
<protein>
    <recommendedName>
        <fullName evidence="1">SURF1-like protein</fullName>
    </recommendedName>
</protein>
<evidence type="ECO:0000256" key="2">
    <source>
        <dbReference type="SAM" id="MobiDB-lite"/>
    </source>
</evidence>
<feature type="region of interest" description="Disordered" evidence="2">
    <location>
        <begin position="241"/>
        <end position="261"/>
    </location>
</feature>
<evidence type="ECO:0000313" key="5">
    <source>
        <dbReference type="Proteomes" id="UP000075221"/>
    </source>
</evidence>
<organism evidence="3 5">
    <name type="scientific">Acidipropionibacterium acidipropionici</name>
    <dbReference type="NCBI Taxonomy" id="1748"/>
    <lineage>
        <taxon>Bacteria</taxon>
        <taxon>Bacillati</taxon>
        <taxon>Actinomycetota</taxon>
        <taxon>Actinomycetes</taxon>
        <taxon>Propionibacteriales</taxon>
        <taxon>Propionibacteriaceae</taxon>
        <taxon>Acidipropionibacterium</taxon>
    </lineage>
</organism>
<dbReference type="Proteomes" id="UP000075221">
    <property type="component" value="Chromosome"/>
</dbReference>
<dbReference type="AlphaFoldDB" id="A0AAC8YFH9"/>
<dbReference type="Pfam" id="PF02104">
    <property type="entry name" value="SURF1"/>
    <property type="match status" value="1"/>
</dbReference>
<evidence type="ECO:0000256" key="1">
    <source>
        <dbReference type="RuleBase" id="RU363076"/>
    </source>
</evidence>
<dbReference type="InterPro" id="IPR002994">
    <property type="entry name" value="Surf1/Shy1"/>
</dbReference>